<dbReference type="PANTHER" id="PTHR11958">
    <property type="entry name" value="SODIUM/DICARBOXYLATE SYMPORTER-RELATED"/>
    <property type="match status" value="1"/>
</dbReference>
<dbReference type="PROSITE" id="PS00714">
    <property type="entry name" value="NA_DICARBOXYL_SYMP_2"/>
    <property type="match status" value="1"/>
</dbReference>
<dbReference type="InterPro" id="IPR018107">
    <property type="entry name" value="Na-dicarboxylate_symporter_CS"/>
</dbReference>
<feature type="transmembrane region" description="Helical" evidence="11">
    <location>
        <begin position="261"/>
        <end position="282"/>
    </location>
</feature>
<keyword evidence="3 11" id="KW-0812">Transmembrane</keyword>
<comment type="catalytic activity">
    <reaction evidence="10">
        <text>D-aspartate(out) + K(+)(in) + 3 Na(+)(out) + H(+)(out) = D-aspartate(in) + K(+)(out) + 3 Na(+)(in) + H(+)(in)</text>
        <dbReference type="Rhea" id="RHEA:71379"/>
        <dbReference type="ChEBI" id="CHEBI:15378"/>
        <dbReference type="ChEBI" id="CHEBI:29101"/>
        <dbReference type="ChEBI" id="CHEBI:29103"/>
        <dbReference type="ChEBI" id="CHEBI:29990"/>
    </reaction>
</comment>
<keyword evidence="5 11" id="KW-1133">Transmembrane helix</keyword>
<evidence type="ECO:0000256" key="1">
    <source>
        <dbReference type="ARBA" id="ARBA00004141"/>
    </source>
</evidence>
<dbReference type="AlphaFoldDB" id="A0A8B9FKJ9"/>
<dbReference type="Proteomes" id="UP000694522">
    <property type="component" value="Unplaced"/>
</dbReference>
<keyword evidence="4 11" id="KW-0769">Symport</keyword>
<evidence type="ECO:0000256" key="10">
    <source>
        <dbReference type="ARBA" id="ARBA00049118"/>
    </source>
</evidence>
<dbReference type="GO" id="GO:0015501">
    <property type="term" value="F:glutamate:sodium symporter activity"/>
    <property type="evidence" value="ECO:0007669"/>
    <property type="project" value="TreeGrafter"/>
</dbReference>
<reference evidence="12" key="1">
    <citation type="submission" date="2025-08" db="UniProtKB">
        <authorList>
            <consortium name="Ensembl"/>
        </authorList>
    </citation>
    <scope>IDENTIFICATION</scope>
</reference>
<dbReference type="FunFam" id="1.10.3860.10:FF:000002">
    <property type="entry name" value="Amino acid transporter"/>
    <property type="match status" value="1"/>
</dbReference>
<comment type="subcellular location">
    <subcellularLocation>
        <location evidence="1 11">Membrane</location>
        <topology evidence="1 11">Multi-pass membrane protein</topology>
    </subcellularLocation>
</comment>
<evidence type="ECO:0000256" key="5">
    <source>
        <dbReference type="ARBA" id="ARBA00022989"/>
    </source>
</evidence>
<dbReference type="InterPro" id="IPR050746">
    <property type="entry name" value="DAACS"/>
</dbReference>
<feature type="transmembrane region" description="Helical" evidence="11">
    <location>
        <begin position="326"/>
        <end position="348"/>
    </location>
</feature>
<proteinExistence type="inferred from homology"/>
<comment type="catalytic activity">
    <reaction evidence="8">
        <text>K(+)(in) + L-glutamate(out) + 3 Na(+)(out) + H(+)(out) = K(+)(out) + L-glutamate(in) + 3 Na(+)(in) + H(+)(in)</text>
        <dbReference type="Rhea" id="RHEA:70699"/>
        <dbReference type="ChEBI" id="CHEBI:15378"/>
        <dbReference type="ChEBI" id="CHEBI:29101"/>
        <dbReference type="ChEBI" id="CHEBI:29103"/>
        <dbReference type="ChEBI" id="CHEBI:29985"/>
    </reaction>
</comment>
<evidence type="ECO:0000313" key="13">
    <source>
        <dbReference type="Proteomes" id="UP000694522"/>
    </source>
</evidence>
<dbReference type="Ensembl" id="ENSACOT00000011712.1">
    <property type="protein sequence ID" value="ENSACOP00000011309.1"/>
    <property type="gene ID" value="ENSACOG00000007798.1"/>
</dbReference>
<name>A0A8B9FKJ9_9PSIT</name>
<organism evidence="12 13">
    <name type="scientific">Amazona collaria</name>
    <name type="common">yellow-billed parrot</name>
    <dbReference type="NCBI Taxonomy" id="241587"/>
    <lineage>
        <taxon>Eukaryota</taxon>
        <taxon>Metazoa</taxon>
        <taxon>Chordata</taxon>
        <taxon>Craniata</taxon>
        <taxon>Vertebrata</taxon>
        <taxon>Euteleostomi</taxon>
        <taxon>Archelosauria</taxon>
        <taxon>Archosauria</taxon>
        <taxon>Dinosauria</taxon>
        <taxon>Saurischia</taxon>
        <taxon>Theropoda</taxon>
        <taxon>Coelurosauria</taxon>
        <taxon>Aves</taxon>
        <taxon>Neognathae</taxon>
        <taxon>Neoaves</taxon>
        <taxon>Telluraves</taxon>
        <taxon>Australaves</taxon>
        <taxon>Psittaciformes</taxon>
        <taxon>Psittacidae</taxon>
        <taxon>Amazona</taxon>
    </lineage>
</organism>
<dbReference type="PANTHER" id="PTHR11958:SF22">
    <property type="entry name" value="EXCITATORY AMINO ACID TRANSPORTER 5"/>
    <property type="match status" value="1"/>
</dbReference>
<dbReference type="GO" id="GO:0015175">
    <property type="term" value="F:neutral L-amino acid transmembrane transporter activity"/>
    <property type="evidence" value="ECO:0007669"/>
    <property type="project" value="TreeGrafter"/>
</dbReference>
<keyword evidence="2 11" id="KW-0813">Transport</keyword>
<protein>
    <recommendedName>
        <fullName evidence="11">Amino acid transporter</fullName>
    </recommendedName>
</protein>
<sequence length="588" mass="64345">MAVAFDAILARIKDVCKRNGLLILSVLSVTIGCLLGFFLRTRRLSQQEISYFQFPGELLMRMLKMLILPLVVSSLMSGLAALDAKTSSRLGIITVTYYLWTTFVAVIVGIIMVSIIHPGGAAQKESTEEGGKPIMSSADALLDLIRNMFPANLVEATFKQYRTKSIPIIKSSKASSESTTRRIIIYGVQDENGSNVQNFALDITPPPEVIYKSEPGTSDGMNVLGIVIFSATMGIMLGRMGNSGVPLVSFCQCLNESVMKIVAVAVWYFPFGIVFLIAGKILEMDDPSAIGKKLGFYAITVVCGLVVHGLFILPMMYFFITKKNPIVFIRGILQALLIALATSSRYYMHRHYWRGRGKDVLLFLCSATLPITFKCLLENNHVDRRIARFVLPVGATINMDGTALYEAVAAIFIAQVNNYELDFGQIITISITATAASIGAAGIPQAGLVTMVIVLTSVGLPTDDITLIIAVDWALDRFRTMINVLGDALAAGIMAHICRKEFIKDGDECVPCYNKEPASSQPPIIVAYQRNGCVKTMNASHGPETAKAFQHHIPVQVEQEESPVENHTKKSNSKDHCTIEINELETNV</sequence>
<evidence type="ECO:0000256" key="3">
    <source>
        <dbReference type="ARBA" id="ARBA00022692"/>
    </source>
</evidence>
<keyword evidence="7" id="KW-0325">Glycoprotein</keyword>
<dbReference type="InterPro" id="IPR001991">
    <property type="entry name" value="Na-dicarboxylate_symporter"/>
</dbReference>
<dbReference type="GO" id="GO:0005886">
    <property type="term" value="C:plasma membrane"/>
    <property type="evidence" value="ECO:0007669"/>
    <property type="project" value="TreeGrafter"/>
</dbReference>
<accession>A0A8B9FKJ9</accession>
<feature type="transmembrane region" description="Helical" evidence="11">
    <location>
        <begin position="20"/>
        <end position="41"/>
    </location>
</feature>
<feature type="transmembrane region" description="Helical" evidence="11">
    <location>
        <begin position="294"/>
        <end position="320"/>
    </location>
</feature>
<dbReference type="GO" id="GO:0005313">
    <property type="term" value="F:L-glutamate transmembrane transporter activity"/>
    <property type="evidence" value="ECO:0007669"/>
    <property type="project" value="TreeGrafter"/>
</dbReference>
<feature type="transmembrane region" description="Helical" evidence="11">
    <location>
        <begin position="221"/>
        <end position="241"/>
    </location>
</feature>
<dbReference type="PROSITE" id="PS00713">
    <property type="entry name" value="NA_DICARBOXYL_SYMP_1"/>
    <property type="match status" value="1"/>
</dbReference>
<evidence type="ECO:0000256" key="6">
    <source>
        <dbReference type="ARBA" id="ARBA00023136"/>
    </source>
</evidence>
<evidence type="ECO:0000313" key="12">
    <source>
        <dbReference type="Ensembl" id="ENSACOP00000011309.1"/>
    </source>
</evidence>
<dbReference type="SUPFAM" id="SSF118215">
    <property type="entry name" value="Proton glutamate symport protein"/>
    <property type="match status" value="1"/>
</dbReference>
<dbReference type="Pfam" id="PF00375">
    <property type="entry name" value="SDF"/>
    <property type="match status" value="2"/>
</dbReference>
<comment type="similarity">
    <text evidence="11">Belongs to the dicarboxylate/amino acid:cation symporter (DAACS) (TC 2.A.23) family.</text>
</comment>
<evidence type="ECO:0000256" key="7">
    <source>
        <dbReference type="ARBA" id="ARBA00023180"/>
    </source>
</evidence>
<evidence type="ECO:0000256" key="11">
    <source>
        <dbReference type="RuleBase" id="RU361216"/>
    </source>
</evidence>
<evidence type="ECO:0000256" key="2">
    <source>
        <dbReference type="ARBA" id="ARBA00022448"/>
    </source>
</evidence>
<evidence type="ECO:0000256" key="4">
    <source>
        <dbReference type="ARBA" id="ARBA00022847"/>
    </source>
</evidence>
<comment type="catalytic activity">
    <reaction evidence="9">
        <text>K(+)(in) + L-aspartate(out) + 3 Na(+)(out) + H(+)(out) = K(+)(out) + L-aspartate(in) + 3 Na(+)(in) + H(+)(in)</text>
        <dbReference type="Rhea" id="RHEA:70851"/>
        <dbReference type="ChEBI" id="CHEBI:15378"/>
        <dbReference type="ChEBI" id="CHEBI:29101"/>
        <dbReference type="ChEBI" id="CHEBI:29103"/>
        <dbReference type="ChEBI" id="CHEBI:29991"/>
    </reaction>
</comment>
<feature type="transmembrane region" description="Helical" evidence="11">
    <location>
        <begin position="62"/>
        <end position="82"/>
    </location>
</feature>
<reference evidence="12" key="2">
    <citation type="submission" date="2025-09" db="UniProtKB">
        <authorList>
            <consortium name="Ensembl"/>
        </authorList>
    </citation>
    <scope>IDENTIFICATION</scope>
</reference>
<evidence type="ECO:0000256" key="9">
    <source>
        <dbReference type="ARBA" id="ARBA00048715"/>
    </source>
</evidence>
<keyword evidence="13" id="KW-1185">Reference proteome</keyword>
<evidence type="ECO:0000256" key="8">
    <source>
        <dbReference type="ARBA" id="ARBA00047601"/>
    </source>
</evidence>
<dbReference type="Gene3D" id="1.10.3860.10">
    <property type="entry name" value="Sodium:dicarboxylate symporter"/>
    <property type="match status" value="1"/>
</dbReference>
<dbReference type="InterPro" id="IPR036458">
    <property type="entry name" value="Na:dicarbo_symporter_sf"/>
</dbReference>
<keyword evidence="6 11" id="KW-0472">Membrane</keyword>
<dbReference type="PRINTS" id="PR00173">
    <property type="entry name" value="EDTRNSPORT"/>
</dbReference>
<feature type="transmembrane region" description="Helical" evidence="11">
    <location>
        <begin position="97"/>
        <end position="116"/>
    </location>
</feature>